<dbReference type="EMBL" id="MT141569">
    <property type="protein sequence ID" value="QJA67334.1"/>
    <property type="molecule type" value="Genomic_DNA"/>
</dbReference>
<proteinExistence type="predicted"/>
<name>A0A6M3JBL8_9ZZZZ</name>
<dbReference type="AlphaFoldDB" id="A0A6M3JBL8"/>
<protein>
    <submittedName>
        <fullName evidence="1">Uncharacterized protein</fullName>
    </submittedName>
</protein>
<reference evidence="1" key="1">
    <citation type="submission" date="2020-03" db="EMBL/GenBank/DDBJ databases">
        <title>The deep terrestrial virosphere.</title>
        <authorList>
            <person name="Holmfeldt K."/>
            <person name="Nilsson E."/>
            <person name="Simone D."/>
            <person name="Lopez-Fernandez M."/>
            <person name="Wu X."/>
            <person name="de Brujin I."/>
            <person name="Lundin D."/>
            <person name="Andersson A."/>
            <person name="Bertilsson S."/>
            <person name="Dopson M."/>
        </authorList>
    </citation>
    <scope>NUCLEOTIDE SEQUENCE</scope>
    <source>
        <strain evidence="2">MM415A00148</strain>
        <strain evidence="1">MM415B00245</strain>
    </source>
</reference>
<gene>
    <name evidence="2" type="ORF">MM415A00148_0011</name>
    <name evidence="1" type="ORF">MM415B00245_0040</name>
</gene>
<accession>A0A6M3JBL8</accession>
<sequence length="66" mass="7667">MRIQRYEPTEPIIGADVRRCVQELSPETQDKIEGWIEMFKTVHNMGVLSAYELLGALVRYLSARQE</sequence>
<organism evidence="1">
    <name type="scientific">viral metagenome</name>
    <dbReference type="NCBI Taxonomy" id="1070528"/>
    <lineage>
        <taxon>unclassified sequences</taxon>
        <taxon>metagenomes</taxon>
        <taxon>organismal metagenomes</taxon>
    </lineage>
</organism>
<evidence type="ECO:0000313" key="2">
    <source>
        <dbReference type="EMBL" id="QJA84793.1"/>
    </source>
</evidence>
<dbReference type="EMBL" id="MT142535">
    <property type="protein sequence ID" value="QJA84793.1"/>
    <property type="molecule type" value="Genomic_DNA"/>
</dbReference>
<evidence type="ECO:0000313" key="1">
    <source>
        <dbReference type="EMBL" id="QJA67334.1"/>
    </source>
</evidence>